<keyword evidence="5" id="KW-0964">Secreted</keyword>
<sequence>MKVFILACLVAFALGREKEEIIVSTETVENLSSSEESVTQVNKQKPEGVKHEEQQREEDEHQNKIQPLFQPQPLVYPFAEPIPYTVFPPNAIPLAQPIVVLPFPQPEVKQLPEAKEITFPRQKLMSFLKSPVMPFFDPQIPNLGTDLENLHLPLPLLQPLRHQLHQPLAQTPVLPLPLSLPKVLPVPQQVIPYPQRGRPIQNLQLYEEPLLDPTRKIYPVAQPLAPVYNPV</sequence>
<evidence type="ECO:0000256" key="4">
    <source>
        <dbReference type="ARBA" id="ARBA00018977"/>
    </source>
</evidence>
<feature type="chain" id="PRO_5012090546" description="Beta-casein" evidence="9">
    <location>
        <begin position="16"/>
        <end position="231"/>
    </location>
</feature>
<dbReference type="InterPro" id="IPR001588">
    <property type="entry name" value="Casein"/>
</dbReference>
<comment type="subcellular location">
    <subcellularLocation>
        <location evidence="2">Secreted</location>
    </subcellularLocation>
</comment>
<evidence type="ECO:0000256" key="9">
    <source>
        <dbReference type="SAM" id="SignalP"/>
    </source>
</evidence>
<name>G3TDS1_LOXAF</name>
<evidence type="ECO:0000256" key="7">
    <source>
        <dbReference type="ARBA" id="ARBA00022743"/>
    </source>
</evidence>
<keyword evidence="6" id="KW-0597">Phosphoprotein</keyword>
<feature type="signal peptide" evidence="9">
    <location>
        <begin position="1"/>
        <end position="15"/>
    </location>
</feature>
<accession>G3TDS1</accession>
<evidence type="ECO:0000256" key="5">
    <source>
        <dbReference type="ARBA" id="ARBA00022525"/>
    </source>
</evidence>
<reference evidence="10" key="3">
    <citation type="submission" date="2025-09" db="UniProtKB">
        <authorList>
            <consortium name="Ensembl"/>
        </authorList>
    </citation>
    <scope>IDENTIFICATION</scope>
    <source>
        <strain evidence="10">Isolate ISIS603380</strain>
    </source>
</reference>
<dbReference type="Ensembl" id="ENSLAFT00000014749.3">
    <property type="protein sequence ID" value="ENSLAFP00000012348.3"/>
    <property type="gene ID" value="ENSLAFG00000014755.2"/>
</dbReference>
<evidence type="ECO:0000256" key="6">
    <source>
        <dbReference type="ARBA" id="ARBA00022553"/>
    </source>
</evidence>
<evidence type="ECO:0000256" key="2">
    <source>
        <dbReference type="ARBA" id="ARBA00004613"/>
    </source>
</evidence>
<evidence type="ECO:0000256" key="8">
    <source>
        <dbReference type="SAM" id="MobiDB-lite"/>
    </source>
</evidence>
<dbReference type="InterPro" id="IPR016345">
    <property type="entry name" value="Casein_beta"/>
</dbReference>
<comment type="similarity">
    <text evidence="3">Belongs to the beta-casein family.</text>
</comment>
<keyword evidence="11" id="KW-1185">Reference proteome</keyword>
<dbReference type="AlphaFoldDB" id="G3TDS1"/>
<dbReference type="PANTHER" id="PTHR11500">
    <property type="entry name" value="BETA CASEIN"/>
    <property type="match status" value="1"/>
</dbReference>
<evidence type="ECO:0000256" key="1">
    <source>
        <dbReference type="ARBA" id="ARBA00002287"/>
    </source>
</evidence>
<feature type="compositionally biased region" description="Basic and acidic residues" evidence="8">
    <location>
        <begin position="44"/>
        <end position="63"/>
    </location>
</feature>
<keyword evidence="9" id="KW-0732">Signal</keyword>
<dbReference type="PANTHER" id="PTHR11500:SF0">
    <property type="entry name" value="BETA-CASEIN"/>
    <property type="match status" value="1"/>
</dbReference>
<protein>
    <recommendedName>
        <fullName evidence="4">Beta-casein</fullName>
    </recommendedName>
</protein>
<evidence type="ECO:0000313" key="10">
    <source>
        <dbReference type="Ensembl" id="ENSLAFP00000012348.3"/>
    </source>
</evidence>
<dbReference type="Proteomes" id="UP000007646">
    <property type="component" value="Unassembled WGS sequence"/>
</dbReference>
<feature type="region of interest" description="Disordered" evidence="8">
    <location>
        <begin position="33"/>
        <end position="63"/>
    </location>
</feature>
<evidence type="ECO:0000256" key="3">
    <source>
        <dbReference type="ARBA" id="ARBA00008083"/>
    </source>
</evidence>
<evidence type="ECO:0000313" key="11">
    <source>
        <dbReference type="Proteomes" id="UP000007646"/>
    </source>
</evidence>
<comment type="function">
    <text evidence="1">Important role in determination of the surface properties of the casein micelles.</text>
</comment>
<organism evidence="10 11">
    <name type="scientific">Loxodonta africana</name>
    <name type="common">African elephant</name>
    <dbReference type="NCBI Taxonomy" id="9785"/>
    <lineage>
        <taxon>Eukaryota</taxon>
        <taxon>Metazoa</taxon>
        <taxon>Chordata</taxon>
        <taxon>Craniata</taxon>
        <taxon>Vertebrata</taxon>
        <taxon>Euteleostomi</taxon>
        <taxon>Mammalia</taxon>
        <taxon>Eutheria</taxon>
        <taxon>Afrotheria</taxon>
        <taxon>Proboscidea</taxon>
        <taxon>Elephantidae</taxon>
        <taxon>Loxodonta</taxon>
    </lineage>
</organism>
<proteinExistence type="inferred from homology"/>
<keyword evidence="7" id="KW-0494">Milk protein</keyword>
<feature type="compositionally biased region" description="Polar residues" evidence="8">
    <location>
        <begin position="33"/>
        <end position="43"/>
    </location>
</feature>
<dbReference type="Pfam" id="PF00363">
    <property type="entry name" value="Casein"/>
    <property type="match status" value="1"/>
</dbReference>
<dbReference type="GeneTree" id="ENSGT00390000001890"/>
<dbReference type="GO" id="GO:0005615">
    <property type="term" value="C:extracellular space"/>
    <property type="evidence" value="ECO:0007669"/>
    <property type="project" value="TreeGrafter"/>
</dbReference>
<reference evidence="10 11" key="1">
    <citation type="submission" date="2009-06" db="EMBL/GenBank/DDBJ databases">
        <title>The Genome Sequence of Loxodonta africana (African elephant).</title>
        <authorList>
            <person name="Di Palma F."/>
            <person name="Heiman D."/>
            <person name="Young S."/>
            <person name="Johnson J."/>
            <person name="Lander E.S."/>
            <person name="Lindblad-Toh K."/>
        </authorList>
    </citation>
    <scope>NUCLEOTIDE SEQUENCE [LARGE SCALE GENOMIC DNA]</scope>
    <source>
        <strain evidence="10 11">Isolate ISIS603380</strain>
    </source>
</reference>
<gene>
    <name evidence="10" type="primary">CSN2</name>
</gene>
<reference evidence="10" key="2">
    <citation type="submission" date="2025-08" db="UniProtKB">
        <authorList>
            <consortium name="Ensembl"/>
        </authorList>
    </citation>
    <scope>IDENTIFICATION</scope>
    <source>
        <strain evidence="10">Isolate ISIS603380</strain>
    </source>
</reference>